<evidence type="ECO:0000313" key="8">
    <source>
        <dbReference type="EMBL" id="MBT9144557.1"/>
    </source>
</evidence>
<keyword evidence="8" id="KW-0808">Transferase</keyword>
<dbReference type="NCBIfam" id="TIGR01977">
    <property type="entry name" value="am_tr_V_EF2568"/>
    <property type="match status" value="1"/>
</dbReference>
<dbReference type="PIRSF" id="PIRSF005572">
    <property type="entry name" value="NifS"/>
    <property type="match status" value="1"/>
</dbReference>
<dbReference type="GO" id="GO:0031071">
    <property type="term" value="F:cysteine desulfurase activity"/>
    <property type="evidence" value="ECO:0007669"/>
    <property type="project" value="UniProtKB-EC"/>
</dbReference>
<dbReference type="Proteomes" id="UP000811545">
    <property type="component" value="Unassembled WGS sequence"/>
</dbReference>
<evidence type="ECO:0000256" key="6">
    <source>
        <dbReference type="RuleBase" id="RU004504"/>
    </source>
</evidence>
<dbReference type="InterPro" id="IPR015421">
    <property type="entry name" value="PyrdxlP-dep_Trfase_major"/>
</dbReference>
<proteinExistence type="inferred from homology"/>
<dbReference type="PANTHER" id="PTHR43586:SF4">
    <property type="entry name" value="ISOPENICILLIN N EPIMERASE"/>
    <property type="match status" value="1"/>
</dbReference>
<accession>A0A9E2BFG8</accession>
<dbReference type="AlphaFoldDB" id="A0A9E2BFG8"/>
<dbReference type="PANTHER" id="PTHR43586">
    <property type="entry name" value="CYSTEINE DESULFURASE"/>
    <property type="match status" value="1"/>
</dbReference>
<comment type="catalytic activity">
    <reaction evidence="5">
        <text>(sulfur carrier)-H + L-cysteine = (sulfur carrier)-SH + L-alanine</text>
        <dbReference type="Rhea" id="RHEA:43892"/>
        <dbReference type="Rhea" id="RHEA-COMP:14737"/>
        <dbReference type="Rhea" id="RHEA-COMP:14739"/>
        <dbReference type="ChEBI" id="CHEBI:29917"/>
        <dbReference type="ChEBI" id="CHEBI:35235"/>
        <dbReference type="ChEBI" id="CHEBI:57972"/>
        <dbReference type="ChEBI" id="CHEBI:64428"/>
        <dbReference type="EC" id="2.8.1.7"/>
    </reaction>
</comment>
<dbReference type="InterPro" id="IPR000192">
    <property type="entry name" value="Aminotrans_V_dom"/>
</dbReference>
<gene>
    <name evidence="8" type="primary">sufS_1</name>
    <name evidence="8" type="ORF">DDT42_00399</name>
</gene>
<organism evidence="8 9">
    <name type="scientific">Psychracetigena formicireducens</name>
    <dbReference type="NCBI Taxonomy" id="2986056"/>
    <lineage>
        <taxon>Bacteria</taxon>
        <taxon>Bacillati</taxon>
        <taxon>Candidatus Lithacetigenota</taxon>
        <taxon>Candidatus Psychracetigena</taxon>
    </lineage>
</organism>
<dbReference type="InterPro" id="IPR020578">
    <property type="entry name" value="Aminotrans_V_PyrdxlP_BS"/>
</dbReference>
<dbReference type="InterPro" id="IPR015424">
    <property type="entry name" value="PyrdxlP-dep_Trfase"/>
</dbReference>
<dbReference type="EC" id="2.8.1.7" evidence="3"/>
<comment type="similarity">
    <text evidence="2">Belongs to the class-V pyridoxal-phosphate-dependent aminotransferase family. Csd subfamily.</text>
</comment>
<feature type="domain" description="Aminotransferase class V" evidence="7">
    <location>
        <begin position="2"/>
        <end position="369"/>
    </location>
</feature>
<dbReference type="PROSITE" id="PS00595">
    <property type="entry name" value="AA_TRANSFER_CLASS_5"/>
    <property type="match status" value="1"/>
</dbReference>
<dbReference type="InterPro" id="IPR015422">
    <property type="entry name" value="PyrdxlP-dep_Trfase_small"/>
</dbReference>
<evidence type="ECO:0000256" key="1">
    <source>
        <dbReference type="ARBA" id="ARBA00001933"/>
    </source>
</evidence>
<dbReference type="EMBL" id="QLTW01000011">
    <property type="protein sequence ID" value="MBT9144557.1"/>
    <property type="molecule type" value="Genomic_DNA"/>
</dbReference>
<dbReference type="Gene3D" id="3.40.640.10">
    <property type="entry name" value="Type I PLP-dependent aspartate aminotransferase-like (Major domain)"/>
    <property type="match status" value="1"/>
</dbReference>
<sequence length="382" mass="42089">MIYLDNAATTYPKPEKVIETINFHLRNLGGSTGRGQSQWAIEISRKVYDVRTKVAQLLGVNDPLRVIFTYNATYAINMVLKGLLKPGDRVILSSMEHNAVVRPLRNLEKRGVELVFIPCNAEGVINLDTLRNQARQGAKLITVLGASNVSGTIQPIAEIGKISYDNDILFLVDGAQLAGFEPVEIDNWHIDAFAFTGHKGFYGPQGTGGVVLSSRLASLLEPLIEGGTGSKSEEEYQPVFLPDKFESGTLNSTGIIGLGAGIDFLLENGMDTIASHERMLRDYLIENLEMEKSINMFGLLDSQKTTGILSFNVKNQDISTITNILDRVYGIMVRGGLHCSPLAHKTLGSFPYGTIRCSFSHFNTQDELLYFSQSLKEILRRG</sequence>
<reference evidence="8 9" key="1">
    <citation type="journal article" date="2021" name="bioRxiv">
        <title>Unique metabolic strategies in Hadean analogues reveal hints for primordial physiology.</title>
        <authorList>
            <person name="Nobu M.K."/>
            <person name="Nakai R."/>
            <person name="Tamazawa S."/>
            <person name="Mori H."/>
            <person name="Toyoda A."/>
            <person name="Ijiri A."/>
            <person name="Suzuki S."/>
            <person name="Kurokawa K."/>
            <person name="Kamagata Y."/>
            <person name="Tamaki H."/>
        </authorList>
    </citation>
    <scope>NUCLEOTIDE SEQUENCE [LARGE SCALE GENOMIC DNA]</scope>
    <source>
        <strain evidence="8">BS525</strain>
    </source>
</reference>
<evidence type="ECO:0000256" key="4">
    <source>
        <dbReference type="ARBA" id="ARBA00022898"/>
    </source>
</evidence>
<comment type="cofactor">
    <cofactor evidence="1 6">
        <name>pyridoxal 5'-phosphate</name>
        <dbReference type="ChEBI" id="CHEBI:597326"/>
    </cofactor>
</comment>
<dbReference type="InterPro" id="IPR016454">
    <property type="entry name" value="Cysteine_dSase"/>
</dbReference>
<name>A0A9E2BFG8_PSYF1</name>
<evidence type="ECO:0000256" key="5">
    <source>
        <dbReference type="ARBA" id="ARBA00050776"/>
    </source>
</evidence>
<comment type="caution">
    <text evidence="8">The sequence shown here is derived from an EMBL/GenBank/DDBJ whole genome shotgun (WGS) entry which is preliminary data.</text>
</comment>
<dbReference type="Gene3D" id="3.90.1150.10">
    <property type="entry name" value="Aspartate Aminotransferase, domain 1"/>
    <property type="match status" value="1"/>
</dbReference>
<dbReference type="InterPro" id="IPR010969">
    <property type="entry name" value="Cys_dSase-rel_unknwn_funct"/>
</dbReference>
<protein>
    <recommendedName>
        <fullName evidence="3">cysteine desulfurase</fullName>
        <ecNumber evidence="3">2.8.1.7</ecNumber>
    </recommendedName>
</protein>
<evidence type="ECO:0000256" key="3">
    <source>
        <dbReference type="ARBA" id="ARBA00012239"/>
    </source>
</evidence>
<evidence type="ECO:0000313" key="9">
    <source>
        <dbReference type="Proteomes" id="UP000811545"/>
    </source>
</evidence>
<evidence type="ECO:0000259" key="7">
    <source>
        <dbReference type="Pfam" id="PF00266"/>
    </source>
</evidence>
<dbReference type="SUPFAM" id="SSF53383">
    <property type="entry name" value="PLP-dependent transferases"/>
    <property type="match status" value="1"/>
</dbReference>
<evidence type="ECO:0000256" key="2">
    <source>
        <dbReference type="ARBA" id="ARBA00010447"/>
    </source>
</evidence>
<dbReference type="Pfam" id="PF00266">
    <property type="entry name" value="Aminotran_5"/>
    <property type="match status" value="1"/>
</dbReference>
<keyword evidence="4" id="KW-0663">Pyridoxal phosphate</keyword>